<sequence length="303" mass="34769">MPNNFFNFFKADESQNDEGRLVILNVEDIIPNRYQPRKVFQEDKIKELAQSIDKNGLLQPIVVREYEPHKYEIVAGERRFRAVQWLQRKTIQAIVRGFDNTASAIQALNENLQRENLSSIEEAKAYKDLLDLTNGTQESLAHQLGKSQSAVANKLRLLKLDEKIQTAIADGKLSERHGREMLRLEHDDQMEVLQKITEENLNVTQTKKLIDKYLKPPKEIVKKKTAKSKPKKQAKPRANILTKMDSLTLATQTLKKSLNAIEKSGIAVTQELKQIDQDNVEMVIRLKKEISESEIKEDNGDNN</sequence>
<dbReference type="InterPro" id="IPR050336">
    <property type="entry name" value="Chromosome_partition/occlusion"/>
</dbReference>
<dbReference type="GO" id="GO:0009295">
    <property type="term" value="C:nucleoid"/>
    <property type="evidence" value="ECO:0007669"/>
    <property type="project" value="UniProtKB-SubCell"/>
</dbReference>
<dbReference type="GO" id="GO:0045881">
    <property type="term" value="P:positive regulation of sporulation resulting in formation of a cellular spore"/>
    <property type="evidence" value="ECO:0007669"/>
    <property type="project" value="TreeGrafter"/>
</dbReference>
<evidence type="ECO:0000256" key="1">
    <source>
        <dbReference type="ARBA" id="ARBA00004453"/>
    </source>
</evidence>
<dbReference type="SUPFAM" id="SSF109709">
    <property type="entry name" value="KorB DNA-binding domain-like"/>
    <property type="match status" value="1"/>
</dbReference>
<name>A0AAU9CSN2_9LACO</name>
<dbReference type="InterPro" id="IPR004437">
    <property type="entry name" value="ParB/RepB/Spo0J"/>
</dbReference>
<comment type="subcellular location">
    <subcellularLocation>
        <location evidence="1">Cytoplasm</location>
        <location evidence="1">Nucleoid</location>
    </subcellularLocation>
</comment>
<dbReference type="SUPFAM" id="SSF110849">
    <property type="entry name" value="ParB/Sulfiredoxin"/>
    <property type="match status" value="1"/>
</dbReference>
<evidence type="ECO:0000256" key="3">
    <source>
        <dbReference type="ARBA" id="ARBA00023125"/>
    </source>
</evidence>
<dbReference type="InterPro" id="IPR036086">
    <property type="entry name" value="ParB/Sulfiredoxin_sf"/>
</dbReference>
<dbReference type="Pfam" id="PF17762">
    <property type="entry name" value="HTH_ParB"/>
    <property type="match status" value="1"/>
</dbReference>
<evidence type="ECO:0000313" key="6">
    <source>
        <dbReference type="Proteomes" id="UP001321804"/>
    </source>
</evidence>
<keyword evidence="3" id="KW-0238">DNA-binding</keyword>
<evidence type="ECO:0000259" key="4">
    <source>
        <dbReference type="SMART" id="SM00470"/>
    </source>
</evidence>
<dbReference type="KEGG" id="xak:KIMC2_15690"/>
<gene>
    <name evidence="5" type="ORF">KIMC2_15690</name>
</gene>
<dbReference type="Proteomes" id="UP001321804">
    <property type="component" value="Chromosome"/>
</dbReference>
<dbReference type="Gene3D" id="1.10.10.2830">
    <property type="match status" value="1"/>
</dbReference>
<evidence type="ECO:0000313" key="5">
    <source>
        <dbReference type="EMBL" id="BDR57007.1"/>
    </source>
</evidence>
<dbReference type="GO" id="GO:0003677">
    <property type="term" value="F:DNA binding"/>
    <property type="evidence" value="ECO:0007669"/>
    <property type="project" value="UniProtKB-KW"/>
</dbReference>
<protein>
    <submittedName>
        <fullName evidence="5">Nucleoid occlusion protein</fullName>
    </submittedName>
</protein>
<reference evidence="5 6" key="1">
    <citation type="journal article" date="2023" name="Microbiol. Spectr.">
        <title>Symbiosis of Carpenter Bees with Uncharacterized Lactic Acid Bacteria Showing NAD Auxotrophy.</title>
        <authorList>
            <person name="Kawasaki S."/>
            <person name="Ozawa K."/>
            <person name="Mori T."/>
            <person name="Yamamoto A."/>
            <person name="Ito M."/>
            <person name="Ohkuma M."/>
            <person name="Sakamoto M."/>
            <person name="Matsutani M."/>
        </authorList>
    </citation>
    <scope>NUCLEOTIDE SEQUENCE [LARGE SCALE GENOMIC DNA]</scope>
    <source>
        <strain evidence="5 6">KimC2</strain>
    </source>
</reference>
<dbReference type="EMBL" id="AP026801">
    <property type="protein sequence ID" value="BDR57007.1"/>
    <property type="molecule type" value="Genomic_DNA"/>
</dbReference>
<keyword evidence="6" id="KW-1185">Reference proteome</keyword>
<dbReference type="SMART" id="SM00470">
    <property type="entry name" value="ParB"/>
    <property type="match status" value="1"/>
</dbReference>
<dbReference type="CDD" id="cd16393">
    <property type="entry name" value="SPO0J_N"/>
    <property type="match status" value="1"/>
</dbReference>
<dbReference type="Gene3D" id="3.90.1530.30">
    <property type="match status" value="1"/>
</dbReference>
<dbReference type="PANTHER" id="PTHR33375">
    <property type="entry name" value="CHROMOSOME-PARTITIONING PROTEIN PARB-RELATED"/>
    <property type="match status" value="1"/>
</dbReference>
<comment type="similarity">
    <text evidence="2">Belongs to the ParB family.</text>
</comment>
<dbReference type="GO" id="GO:0005694">
    <property type="term" value="C:chromosome"/>
    <property type="evidence" value="ECO:0007669"/>
    <property type="project" value="TreeGrafter"/>
</dbReference>
<dbReference type="FunFam" id="3.90.1530.30:FF:000001">
    <property type="entry name" value="Chromosome partitioning protein ParB"/>
    <property type="match status" value="1"/>
</dbReference>
<dbReference type="NCBIfam" id="TIGR00180">
    <property type="entry name" value="parB_part"/>
    <property type="match status" value="1"/>
</dbReference>
<dbReference type="Pfam" id="PF02195">
    <property type="entry name" value="ParB_N"/>
    <property type="match status" value="1"/>
</dbReference>
<organism evidence="5 6">
    <name type="scientific">Xylocopilactobacillus apis</name>
    <dbReference type="NCBI Taxonomy" id="2932183"/>
    <lineage>
        <taxon>Bacteria</taxon>
        <taxon>Bacillati</taxon>
        <taxon>Bacillota</taxon>
        <taxon>Bacilli</taxon>
        <taxon>Lactobacillales</taxon>
        <taxon>Lactobacillaceae</taxon>
        <taxon>Xylocopilactobacillus</taxon>
    </lineage>
</organism>
<accession>A0AAU9CSN2</accession>
<dbReference type="AlphaFoldDB" id="A0AAU9CSN2"/>
<proteinExistence type="inferred from homology"/>
<dbReference type="GO" id="GO:0007059">
    <property type="term" value="P:chromosome segregation"/>
    <property type="evidence" value="ECO:0007669"/>
    <property type="project" value="TreeGrafter"/>
</dbReference>
<dbReference type="FunFam" id="1.10.10.2830:FF:000001">
    <property type="entry name" value="Chromosome partitioning protein ParB"/>
    <property type="match status" value="1"/>
</dbReference>
<dbReference type="InterPro" id="IPR041468">
    <property type="entry name" value="HTH_ParB/Spo0J"/>
</dbReference>
<dbReference type="PANTHER" id="PTHR33375:SF8">
    <property type="entry name" value="NUCLEOID OCCLUSION PROTEIN"/>
    <property type="match status" value="1"/>
</dbReference>
<evidence type="ECO:0000256" key="2">
    <source>
        <dbReference type="ARBA" id="ARBA00006295"/>
    </source>
</evidence>
<feature type="domain" description="ParB-like N-terminal" evidence="4">
    <location>
        <begin position="22"/>
        <end position="112"/>
    </location>
</feature>
<dbReference type="InterPro" id="IPR003115">
    <property type="entry name" value="ParB_N"/>
</dbReference>
<dbReference type="RefSeq" id="WP_317695691.1">
    <property type="nucleotide sequence ID" value="NZ_AP026801.1"/>
</dbReference>